<dbReference type="SUPFAM" id="SSF52833">
    <property type="entry name" value="Thioredoxin-like"/>
    <property type="match status" value="1"/>
</dbReference>
<feature type="domain" description="GST N-terminal" evidence="2">
    <location>
        <begin position="4"/>
        <end position="95"/>
    </location>
</feature>
<feature type="compositionally biased region" description="Polar residues" evidence="1">
    <location>
        <begin position="408"/>
        <end position="425"/>
    </location>
</feature>
<reference evidence="3" key="1">
    <citation type="submission" date="2020-05" db="EMBL/GenBank/DDBJ databases">
        <title>Evolutionary and genomic comparisons of hybrid uninucleate and nonhybrid Rhizoctonia fungi.</title>
        <authorList>
            <person name="Li C."/>
            <person name="Chen X."/>
        </authorList>
    </citation>
    <scope>NUCLEOTIDE SEQUENCE</scope>
    <source>
        <strain evidence="3">AG-1 IA</strain>
    </source>
</reference>
<dbReference type="Proteomes" id="UP000650533">
    <property type="component" value="Chromosome 7"/>
</dbReference>
<dbReference type="PANTHER" id="PTHR34213">
    <property type="entry name" value="NUCLEAR TRANSPORT FACTOR 2 (NTF2) FAMILY PROTEIN"/>
    <property type="match status" value="1"/>
</dbReference>
<dbReference type="Gene3D" id="1.20.1050.10">
    <property type="match status" value="1"/>
</dbReference>
<feature type="compositionally biased region" description="Polar residues" evidence="1">
    <location>
        <begin position="362"/>
        <end position="389"/>
    </location>
</feature>
<dbReference type="RefSeq" id="XP_043181772.1">
    <property type="nucleotide sequence ID" value="XM_043326340.1"/>
</dbReference>
<dbReference type="EMBL" id="CP059664">
    <property type="protein sequence ID" value="QRW21535.1"/>
    <property type="molecule type" value="Genomic_DNA"/>
</dbReference>
<dbReference type="PROSITE" id="PS51354">
    <property type="entry name" value="GLUTAREDOXIN_2"/>
    <property type="match status" value="1"/>
</dbReference>
<protein>
    <submittedName>
        <fullName evidence="3">Glutathione S-transferase</fullName>
    </submittedName>
</protein>
<dbReference type="InterPro" id="IPR004045">
    <property type="entry name" value="Glutathione_S-Trfase_N"/>
</dbReference>
<feature type="region of interest" description="Disordered" evidence="1">
    <location>
        <begin position="405"/>
        <end position="452"/>
    </location>
</feature>
<feature type="compositionally biased region" description="Polar residues" evidence="1">
    <location>
        <begin position="339"/>
        <end position="353"/>
    </location>
</feature>
<dbReference type="SUPFAM" id="SSF47616">
    <property type="entry name" value="GST C-terminal domain-like"/>
    <property type="match status" value="1"/>
</dbReference>
<dbReference type="PROSITE" id="PS50404">
    <property type="entry name" value="GST_NTER"/>
    <property type="match status" value="1"/>
</dbReference>
<dbReference type="Pfam" id="PF13417">
    <property type="entry name" value="GST_N_3"/>
    <property type="match status" value="1"/>
</dbReference>
<feature type="region of interest" description="Disordered" evidence="1">
    <location>
        <begin position="222"/>
        <end position="242"/>
    </location>
</feature>
<organism evidence="3 4">
    <name type="scientific">Rhizoctonia solani</name>
    <dbReference type="NCBI Taxonomy" id="456999"/>
    <lineage>
        <taxon>Eukaryota</taxon>
        <taxon>Fungi</taxon>
        <taxon>Dikarya</taxon>
        <taxon>Basidiomycota</taxon>
        <taxon>Agaricomycotina</taxon>
        <taxon>Agaricomycetes</taxon>
        <taxon>Cantharellales</taxon>
        <taxon>Ceratobasidiaceae</taxon>
        <taxon>Rhizoctonia</taxon>
    </lineage>
</organism>
<dbReference type="InterPro" id="IPR036249">
    <property type="entry name" value="Thioredoxin-like_sf"/>
</dbReference>
<dbReference type="InterPro" id="IPR036282">
    <property type="entry name" value="Glutathione-S-Trfase_C_sf"/>
</dbReference>
<dbReference type="InterPro" id="IPR040079">
    <property type="entry name" value="Glutathione_S-Trfase"/>
</dbReference>
<dbReference type="SFLD" id="SFLDS00019">
    <property type="entry name" value="Glutathione_Transferase_(cytos"/>
    <property type="match status" value="1"/>
</dbReference>
<dbReference type="InterPro" id="IPR032710">
    <property type="entry name" value="NTF2-like_dom_sf"/>
</dbReference>
<feature type="region of interest" description="Disordered" evidence="1">
    <location>
        <begin position="339"/>
        <end position="389"/>
    </location>
</feature>
<feature type="compositionally biased region" description="Low complexity" evidence="1">
    <location>
        <begin position="438"/>
        <end position="452"/>
    </location>
</feature>
<dbReference type="KEGG" id="rsx:RhiXN_06524"/>
<dbReference type="GeneID" id="67028803"/>
<proteinExistence type="predicted"/>
<evidence type="ECO:0000256" key="1">
    <source>
        <dbReference type="SAM" id="MobiDB-lite"/>
    </source>
</evidence>
<dbReference type="SUPFAM" id="SSF54427">
    <property type="entry name" value="NTF2-like"/>
    <property type="match status" value="1"/>
</dbReference>
<evidence type="ECO:0000313" key="4">
    <source>
        <dbReference type="Proteomes" id="UP000650533"/>
    </source>
</evidence>
<keyword evidence="3" id="KW-0808">Transferase</keyword>
<dbReference type="Gene3D" id="3.40.30.10">
    <property type="entry name" value="Glutaredoxin"/>
    <property type="match status" value="1"/>
</dbReference>
<accession>A0A8H8NXW0</accession>
<sequence>MSEEPLVIYTAKICPFSQRVRIALEEAGATYTNYEIDLNHKPDWYVTKVNPASKVPAIAYGGPAASPDSPSDQSIKLAESAVLVELVADLYPEAKLMPSSPIERLKPGSLSNLWGASSCLPFSHLFSRERNSVFFGGEKPNIADISIAPFLARIRLQLKHDLGVFPEGEGLKLYEEVFEGEQFRILREYTNALLARESFKKTFDEVGLLAKYKERIGHIRRAKSVSPPPSQAGSTPPAIPTVNGSSHDGNYCHDTCIRAFAFASTLAFAFGWAPANDRTRSILITGGSNGVGGRSYHGPGIARHQRLHHTRSARFATNPAAQIPLERIEQYSRFRSTPSVNQLQAAQRSNNQLELRPLTTRAEGSNSISSGSDIPTSQHQRPSNMTATKSAPQLLTAERRMAGAIEGTPQSSNSSRRLSFTLTRTGTRHSDRTGRRLSTTSSHATTHSWHGSSGILANLPTPGMLASLAGGAHYTGNPKYSKQEAVRASFGSKNVILEGKRKQTVEDVLELFCAHPSLEIFDRSWHPNAVFEDPLTKCVGYKEYAAQWYGLPRIAARSTTLEYRVLSSTHYPHKIVFDQTQQYTLRYIKRKKTIHSLIVLELDEDGKIIKMEDRWNGEEPPRNWGAIWLRRLNGKTAPFFVRVPRRTPERTPTPYNPIQV</sequence>
<evidence type="ECO:0000313" key="3">
    <source>
        <dbReference type="EMBL" id="QRW21535.1"/>
    </source>
</evidence>
<gene>
    <name evidence="3" type="ORF">RhiXN_06524</name>
</gene>
<dbReference type="AlphaFoldDB" id="A0A8H8NXW0"/>
<evidence type="ECO:0000259" key="2">
    <source>
        <dbReference type="PROSITE" id="PS50404"/>
    </source>
</evidence>
<dbReference type="PANTHER" id="PTHR34213:SF2">
    <property type="entry name" value="NUCLEAR TRANSPORT FACTOR 2 (NTF2) FAMILY PROTEIN"/>
    <property type="match status" value="1"/>
</dbReference>
<dbReference type="CDD" id="cd00570">
    <property type="entry name" value="GST_N_family"/>
    <property type="match status" value="1"/>
</dbReference>
<name>A0A8H8NXW0_9AGAM</name>
<dbReference type="GO" id="GO:0016740">
    <property type="term" value="F:transferase activity"/>
    <property type="evidence" value="ECO:0007669"/>
    <property type="project" value="UniProtKB-KW"/>
</dbReference>